<feature type="transmembrane region" description="Helical" evidence="2">
    <location>
        <begin position="17"/>
        <end position="35"/>
    </location>
</feature>
<accession>A0A0G1BGT2</accession>
<reference evidence="3 4" key="1">
    <citation type="journal article" date="2015" name="Nature">
        <title>rRNA introns, odd ribosomes, and small enigmatic genomes across a large radiation of phyla.</title>
        <authorList>
            <person name="Brown C.T."/>
            <person name="Hug L.A."/>
            <person name="Thomas B.C."/>
            <person name="Sharon I."/>
            <person name="Castelle C.J."/>
            <person name="Singh A."/>
            <person name="Wilkins M.J."/>
            <person name="Williams K.H."/>
            <person name="Banfield J.F."/>
        </authorList>
    </citation>
    <scope>NUCLEOTIDE SEQUENCE [LARGE SCALE GENOMIC DNA]</scope>
</reference>
<protein>
    <submittedName>
        <fullName evidence="3">Uncharacterized protein</fullName>
    </submittedName>
</protein>
<gene>
    <name evidence="3" type="ORF">UV00_C0024G0013</name>
</gene>
<keyword evidence="2" id="KW-1133">Transmembrane helix</keyword>
<evidence type="ECO:0000313" key="3">
    <source>
        <dbReference type="EMBL" id="KKS36658.1"/>
    </source>
</evidence>
<feature type="region of interest" description="Disordered" evidence="1">
    <location>
        <begin position="45"/>
        <end position="68"/>
    </location>
</feature>
<comment type="caution">
    <text evidence="3">The sequence shown here is derived from an EMBL/GenBank/DDBJ whole genome shotgun (WGS) entry which is preliminary data.</text>
</comment>
<feature type="compositionally biased region" description="Gly residues" evidence="1">
    <location>
        <begin position="58"/>
        <end position="68"/>
    </location>
</feature>
<proteinExistence type="predicted"/>
<keyword evidence="2" id="KW-0812">Transmembrane</keyword>
<name>A0A0G1BGT2_UNCKA</name>
<sequence length="68" mass="7317">MEGLEEILSKKMSRREFLLYLGTLIITIVGIPGILNKIENVFSGKKPAADNTTTFGTGPYGGTKKGLS</sequence>
<keyword evidence="2" id="KW-0472">Membrane</keyword>
<evidence type="ECO:0000256" key="1">
    <source>
        <dbReference type="SAM" id="MobiDB-lite"/>
    </source>
</evidence>
<dbReference type="EMBL" id="LCCU01000024">
    <property type="protein sequence ID" value="KKS36658.1"/>
    <property type="molecule type" value="Genomic_DNA"/>
</dbReference>
<evidence type="ECO:0000256" key="2">
    <source>
        <dbReference type="SAM" id="Phobius"/>
    </source>
</evidence>
<dbReference type="Proteomes" id="UP000033847">
    <property type="component" value="Unassembled WGS sequence"/>
</dbReference>
<evidence type="ECO:0000313" key="4">
    <source>
        <dbReference type="Proteomes" id="UP000033847"/>
    </source>
</evidence>
<dbReference type="AlphaFoldDB" id="A0A0G1BGT2"/>
<organism evidence="3 4">
    <name type="scientific">candidate division WWE3 bacterium GW2011_GWF1_42_14</name>
    <dbReference type="NCBI Taxonomy" id="1619138"/>
    <lineage>
        <taxon>Bacteria</taxon>
        <taxon>Katanobacteria</taxon>
    </lineage>
</organism>